<sequence length="643" mass="75151">MADYSSSSDMDQKLLIPPKPEKNIAKVKKDKPLLNQFEIFTQRDQILISTIKTTQLLSQIKYAKKQRDNANVIDDQISKLDPTKFVDDIIAENRRLKKINQWLPSEETLEKLRQEEKITEQQLGQLIGKSMTQFEAEQVVTIEDKEVDGMSPLGARILQGKMPLSEIQSITKDRQADLNAIDLGDDVVNYSKVYQTQDQYAQYLPQYEQQQEVNLKQKVQQQVVEQIMSGLPASLLVQLNISLIRQTLFYTTFIQFSDLENVVKVVVSGENDLNQYLLNKQFHQSDFYQSVYLNYPNHRPAKNFIDIQSNFNITYSMQAEQIIENIDNFETTIQPQDIFTNEYLSQFSLQYGQLFEKRLQQCEQDLYIHRQYQIDSVNQILKRDYQFEQQANKQASLQEKQILKMGGAKQTQLVRELELLSRVNDLESFQKKIGNGQFLLDFYLGAENQILAESAVDILATLTLFTHPNENLDWANNEILDDFLVEQEIELVSEPPDPIQSNEFFEQYITEQLQTGHTIQSEELKILFEALKTDINEQMVVFEEVYNSHESINRIISSYKLLLEHQQLFNKIIQELEIMKKTHTSQNMMNIYLQNINKSIEEIYKQKAKFNLQQNIPTYVTIQTLQPDDYYKSILEKITSLKP</sequence>
<dbReference type="EMBL" id="AUWU02000003">
    <property type="protein sequence ID" value="KAH0575655.1"/>
    <property type="molecule type" value="Genomic_DNA"/>
</dbReference>
<proteinExistence type="predicted"/>
<dbReference type="Proteomes" id="UP000018208">
    <property type="component" value="Unassembled WGS sequence"/>
</dbReference>
<dbReference type="EMBL" id="KI546046">
    <property type="protein sequence ID" value="EST47163.1"/>
    <property type="molecule type" value="Genomic_DNA"/>
</dbReference>
<dbReference type="AlphaFoldDB" id="V6LSG2"/>
<reference evidence="1 2" key="1">
    <citation type="journal article" date="2014" name="PLoS Genet.">
        <title>The Genome of Spironucleus salmonicida Highlights a Fish Pathogen Adapted to Fluctuating Environments.</title>
        <authorList>
            <person name="Xu F."/>
            <person name="Jerlstrom-Hultqvist J."/>
            <person name="Einarsson E."/>
            <person name="Astvaldsson A."/>
            <person name="Svard S.G."/>
            <person name="Andersson J.O."/>
        </authorList>
    </citation>
    <scope>NUCLEOTIDE SEQUENCE</scope>
    <source>
        <strain evidence="2">ATCC 50377</strain>
    </source>
</reference>
<protein>
    <submittedName>
        <fullName evidence="1">Uncharacterized protein</fullName>
    </submittedName>
</protein>
<evidence type="ECO:0000313" key="3">
    <source>
        <dbReference type="Proteomes" id="UP000018208"/>
    </source>
</evidence>
<dbReference type="VEuPathDB" id="GiardiaDB:SS50377_23295"/>
<name>V6LSG2_9EUKA</name>
<evidence type="ECO:0000313" key="1">
    <source>
        <dbReference type="EMBL" id="EST47163.1"/>
    </source>
</evidence>
<reference evidence="2" key="2">
    <citation type="submission" date="2020-12" db="EMBL/GenBank/DDBJ databases">
        <title>New Spironucleus salmonicida genome in near-complete chromosomes.</title>
        <authorList>
            <person name="Xu F."/>
            <person name="Kurt Z."/>
            <person name="Jimenez-Gonzalez A."/>
            <person name="Astvaldsson A."/>
            <person name="Andersson J.O."/>
            <person name="Svard S.G."/>
        </authorList>
    </citation>
    <scope>NUCLEOTIDE SEQUENCE</scope>
    <source>
        <strain evidence="2">ATCC 50377</strain>
    </source>
</reference>
<keyword evidence="3" id="KW-1185">Reference proteome</keyword>
<organism evidence="1">
    <name type="scientific">Spironucleus salmonicida</name>
    <dbReference type="NCBI Taxonomy" id="348837"/>
    <lineage>
        <taxon>Eukaryota</taxon>
        <taxon>Metamonada</taxon>
        <taxon>Diplomonadida</taxon>
        <taxon>Hexamitidae</taxon>
        <taxon>Hexamitinae</taxon>
        <taxon>Spironucleus</taxon>
    </lineage>
</organism>
<gene>
    <name evidence="1" type="ORF">SS50377_12674</name>
    <name evidence="2" type="ORF">SS50377_23295</name>
</gene>
<evidence type="ECO:0000313" key="2">
    <source>
        <dbReference type="EMBL" id="KAH0575655.1"/>
    </source>
</evidence>
<accession>V6LSG2</accession>